<dbReference type="PANTHER" id="PTHR36174:SF1">
    <property type="entry name" value="LIPID II:GLYCINE GLYCYLTRANSFERASE"/>
    <property type="match status" value="1"/>
</dbReference>
<evidence type="ECO:0000313" key="3">
    <source>
        <dbReference type="Proteomes" id="UP000539372"/>
    </source>
</evidence>
<evidence type="ECO:0000313" key="2">
    <source>
        <dbReference type="EMBL" id="NMM45586.1"/>
    </source>
</evidence>
<dbReference type="RefSeq" id="WP_169625974.1">
    <property type="nucleotide sequence ID" value="NZ_JABBNT010000004.1"/>
</dbReference>
<name>A0A7Y0E324_9PROT</name>
<dbReference type="GO" id="GO:0016740">
    <property type="term" value="F:transferase activity"/>
    <property type="evidence" value="ECO:0007669"/>
    <property type="project" value="UniProtKB-KW"/>
</dbReference>
<reference evidence="2 3" key="1">
    <citation type="submission" date="2020-04" db="EMBL/GenBank/DDBJ databases">
        <title>Rhodospirillaceae bacterium KN72 isolated from deep sea.</title>
        <authorList>
            <person name="Zhang D.-C."/>
        </authorList>
    </citation>
    <scope>NUCLEOTIDE SEQUENCE [LARGE SCALE GENOMIC DNA]</scope>
    <source>
        <strain evidence="2 3">KN72</strain>
    </source>
</reference>
<dbReference type="AlphaFoldDB" id="A0A7Y0E324"/>
<dbReference type="InterPro" id="IPR016181">
    <property type="entry name" value="Acyl_CoA_acyltransferase"/>
</dbReference>
<dbReference type="EMBL" id="JABBNT010000004">
    <property type="protein sequence ID" value="NMM45586.1"/>
    <property type="molecule type" value="Genomic_DNA"/>
</dbReference>
<dbReference type="PANTHER" id="PTHR36174">
    <property type="entry name" value="LIPID II:GLYCINE GLYCYLTRANSFERASE"/>
    <property type="match status" value="1"/>
</dbReference>
<evidence type="ECO:0000259" key="1">
    <source>
        <dbReference type="Pfam" id="PF13480"/>
    </source>
</evidence>
<dbReference type="SUPFAM" id="SSF55729">
    <property type="entry name" value="Acyl-CoA N-acyltransferases (Nat)"/>
    <property type="match status" value="2"/>
</dbReference>
<dbReference type="InterPro" id="IPR038740">
    <property type="entry name" value="BioF2-like_GNAT_dom"/>
</dbReference>
<dbReference type="Gene3D" id="3.40.630.30">
    <property type="match status" value="2"/>
</dbReference>
<gene>
    <name evidence="2" type="ORF">HH303_13910</name>
</gene>
<keyword evidence="2" id="KW-0808">Transferase</keyword>
<proteinExistence type="predicted"/>
<comment type="caution">
    <text evidence="2">The sequence shown here is derived from an EMBL/GenBank/DDBJ whole genome shotgun (WGS) entry which is preliminary data.</text>
</comment>
<sequence>MHIGLTLYGATPEDVMQDVYFREDFAALHAYPDGIDSLTVDGFRCVSAVRSIEGTPYEDMETPWGYGGPVATSEGAFWRGLGMWRQRQADHGRVAEFVRLHPFLNPAALRGSLDQIRFDRLTVLVDLTEPAEQRRARYNKGTRYSLRKAERQLEIRQMGAEDGSLFRRLYDVGLTRNAALDGYYFSDDYFTRLLSADWATTWVASLDGEPCAVACFLRGGPFAHYHLSGGTDAARDSFAHYLLLETAFRHFAERGCRWMHLGGGRTAAPDDQLLHFKSKFSPILIPFYTGGIVFDRATYTALSTGATERFLSYRFTKPQAAPELQPSLRVARPEDFQDFFRLKCDVDNVVWSGAVKPPDYTFMADWFAHAVGPDNNRTILIAESRGSVVGYAYVDDTEDGVVVTVGLAASEAQRQAFRPILRLVLDWVSTERAGQDVLTWLYDSNRFLTSAFEAEGFQVDAGVPKLDVFTAATGDNESQRRWRRPAEVS</sequence>
<dbReference type="Proteomes" id="UP000539372">
    <property type="component" value="Unassembled WGS sequence"/>
</dbReference>
<feature type="domain" description="BioF2-like acetyltransferase" evidence="1">
    <location>
        <begin position="142"/>
        <end position="266"/>
    </location>
</feature>
<keyword evidence="3" id="KW-1185">Reference proteome</keyword>
<accession>A0A7Y0E324</accession>
<organism evidence="2 3">
    <name type="scientific">Pacificispira spongiicola</name>
    <dbReference type="NCBI Taxonomy" id="2729598"/>
    <lineage>
        <taxon>Bacteria</taxon>
        <taxon>Pseudomonadati</taxon>
        <taxon>Pseudomonadota</taxon>
        <taxon>Alphaproteobacteria</taxon>
        <taxon>Rhodospirillales</taxon>
        <taxon>Rhodospirillaceae</taxon>
        <taxon>Pacificispira</taxon>
    </lineage>
</organism>
<dbReference type="InterPro" id="IPR050644">
    <property type="entry name" value="PG_Glycine_Bridge_Synth"/>
</dbReference>
<protein>
    <submittedName>
        <fullName evidence="2">GNAT family N-acetyltransferase</fullName>
    </submittedName>
</protein>
<dbReference type="Pfam" id="PF13480">
    <property type="entry name" value="Acetyltransf_6"/>
    <property type="match status" value="1"/>
</dbReference>